<reference evidence="2 3" key="1">
    <citation type="submission" date="2023-08" db="EMBL/GenBank/DDBJ databases">
        <authorList>
            <person name="Joshi A."/>
            <person name="Thite S."/>
        </authorList>
    </citation>
    <scope>NUCLEOTIDE SEQUENCE [LARGE SCALE GENOMIC DNA]</scope>
    <source>
        <strain evidence="2 3">1E1</strain>
    </source>
</reference>
<dbReference type="Gene3D" id="1.25.40.10">
    <property type="entry name" value="Tetratricopeptide repeat domain"/>
    <property type="match status" value="2"/>
</dbReference>
<comment type="caution">
    <text evidence="2">The sequence shown here is derived from an EMBL/GenBank/DDBJ whole genome shotgun (WGS) entry which is preliminary data.</text>
</comment>
<dbReference type="InterPro" id="IPR011990">
    <property type="entry name" value="TPR-like_helical_dom_sf"/>
</dbReference>
<gene>
    <name evidence="2" type="ORF">Q3O59_12755</name>
</gene>
<dbReference type="PANTHER" id="PTHR12558">
    <property type="entry name" value="CELL DIVISION CYCLE 16,23,27"/>
    <property type="match status" value="1"/>
</dbReference>
<protein>
    <recommendedName>
        <fullName evidence="4">Tetratricopeptide repeat-containing protein</fullName>
    </recommendedName>
</protein>
<dbReference type="PROSITE" id="PS50005">
    <property type="entry name" value="TPR"/>
    <property type="match status" value="1"/>
</dbReference>
<evidence type="ECO:0000313" key="2">
    <source>
        <dbReference type="EMBL" id="MDP4529891.1"/>
    </source>
</evidence>
<dbReference type="Proteomes" id="UP001236258">
    <property type="component" value="Unassembled WGS sequence"/>
</dbReference>
<feature type="repeat" description="TPR" evidence="1">
    <location>
        <begin position="37"/>
        <end position="70"/>
    </location>
</feature>
<sequence>MAAPSPLEQASALMEQKDYQQLQALLEPVQSQYRRDASYWYLLGRAAMGLSDTAAAEKHLKRAAELNSNQAEYQFWYGQSSCNQAQNVNMLRARGFAIRCRDAFASAVKLEPENISYQRALAQFHMHAPSIAGGDRKQALLIAQDVKQIDGLQGELMALEVHVANQDLAAFEALVGGSELLQARPEPFVLRGIYQQQQDAHEQAIAEFEQATQLSIDPDDKAAVAQVLTAWYQLGRSALVGKTQLEKGIAALQHYRTQLDTAEFTALPDMDWADLRLAQLYLLQEETELARALLEPLKASSQDQRILAEINKLSI</sequence>
<keyword evidence="3" id="KW-1185">Reference proteome</keyword>
<dbReference type="SMART" id="SM00028">
    <property type="entry name" value="TPR"/>
    <property type="match status" value="2"/>
</dbReference>
<evidence type="ECO:0000256" key="1">
    <source>
        <dbReference type="PROSITE-ProRule" id="PRU00339"/>
    </source>
</evidence>
<proteinExistence type="predicted"/>
<dbReference type="PANTHER" id="PTHR12558:SF13">
    <property type="entry name" value="CELL DIVISION CYCLE PROTEIN 27 HOMOLOG"/>
    <property type="match status" value="1"/>
</dbReference>
<name>A0ABT9GSD7_9GAMM</name>
<dbReference type="RefSeq" id="WP_305945936.1">
    <property type="nucleotide sequence ID" value="NZ_JAUZVY010000005.1"/>
</dbReference>
<accession>A0ABT9GSD7</accession>
<evidence type="ECO:0000313" key="3">
    <source>
        <dbReference type="Proteomes" id="UP001236258"/>
    </source>
</evidence>
<dbReference type="SUPFAM" id="SSF48452">
    <property type="entry name" value="TPR-like"/>
    <property type="match status" value="1"/>
</dbReference>
<organism evidence="2 3">
    <name type="scientific">Alkalimonas delamerensis</name>
    <dbReference type="NCBI Taxonomy" id="265981"/>
    <lineage>
        <taxon>Bacteria</taxon>
        <taxon>Pseudomonadati</taxon>
        <taxon>Pseudomonadota</taxon>
        <taxon>Gammaproteobacteria</taxon>
        <taxon>Alkalimonas</taxon>
    </lineage>
</organism>
<dbReference type="InterPro" id="IPR019734">
    <property type="entry name" value="TPR_rpt"/>
</dbReference>
<keyword evidence="1" id="KW-0802">TPR repeat</keyword>
<dbReference type="EMBL" id="JAUZVY010000005">
    <property type="protein sequence ID" value="MDP4529891.1"/>
    <property type="molecule type" value="Genomic_DNA"/>
</dbReference>
<evidence type="ECO:0008006" key="4">
    <source>
        <dbReference type="Google" id="ProtNLM"/>
    </source>
</evidence>